<evidence type="ECO:0000256" key="1">
    <source>
        <dbReference type="SAM" id="MobiDB-lite"/>
    </source>
</evidence>
<protein>
    <submittedName>
        <fullName evidence="2">DEHA2E02178p</fullName>
    </submittedName>
</protein>
<dbReference type="HOGENOM" id="CLU_060786_1_0_1"/>
<feature type="compositionally biased region" description="Acidic residues" evidence="1">
    <location>
        <begin position="296"/>
        <end position="309"/>
    </location>
</feature>
<dbReference type="KEGG" id="dha:DEHA2E02178g"/>
<dbReference type="GeneID" id="2902771"/>
<dbReference type="OMA" id="NSENREW"/>
<keyword evidence="3" id="KW-1185">Reference proteome</keyword>
<sequence>MMTTEDQTEIEQLQLSLSQTIETFQSANKLLELNKELLSNDQSSTEKSNDIKRLQREFLLDSFRVNRFHKGYKEWENKSKDIFIENEIKGYNNKLGQMSRLNFETEKLDKEYEGLRDTVKLPTCQLSIQTVKLYNGGSLLQYIEKNAEGEYPLTVDISELFSLDSNSSLPPPDFNVFNRLLNIEYKLRIQRKVKYEILLSVKQQLTAKNKKWSSRDSELNYFMTRKLVDIMNEVEKVRKSEYEDLKDYDYYNNEEEEEEMREQEFEDDESVDEAQDENVEDDDDSDNENDNSQTDNADDVAGGDDESEVVENQTEIQEEHPSNGEASVDAENDITTENTPDLGEQTPTVDPEDNDDVMNIDS</sequence>
<proteinExistence type="predicted"/>
<evidence type="ECO:0000313" key="2">
    <source>
        <dbReference type="EMBL" id="CAG87639.2"/>
    </source>
</evidence>
<reference evidence="2 3" key="1">
    <citation type="journal article" date="2004" name="Nature">
        <title>Genome evolution in yeasts.</title>
        <authorList>
            <consortium name="Genolevures"/>
            <person name="Dujon B."/>
            <person name="Sherman D."/>
            <person name="Fischer G."/>
            <person name="Durrens P."/>
            <person name="Casaregola S."/>
            <person name="Lafontaine I."/>
            <person name="de Montigny J."/>
            <person name="Marck C."/>
            <person name="Neuveglise C."/>
            <person name="Talla E."/>
            <person name="Goffard N."/>
            <person name="Frangeul L."/>
            <person name="Aigle M."/>
            <person name="Anthouard V."/>
            <person name="Babour A."/>
            <person name="Barbe V."/>
            <person name="Barnay S."/>
            <person name="Blanchin S."/>
            <person name="Beckerich J.M."/>
            <person name="Beyne E."/>
            <person name="Bleykasten C."/>
            <person name="Boisrame A."/>
            <person name="Boyer J."/>
            <person name="Cattolico L."/>
            <person name="Confanioleri F."/>
            <person name="de Daruvar A."/>
            <person name="Despons L."/>
            <person name="Fabre E."/>
            <person name="Fairhead C."/>
            <person name="Ferry-Dumazet H."/>
            <person name="Groppi A."/>
            <person name="Hantraye F."/>
            <person name="Hennequin C."/>
            <person name="Jauniaux N."/>
            <person name="Joyet P."/>
            <person name="Kachouri R."/>
            <person name="Kerrest A."/>
            <person name="Koszul R."/>
            <person name="Lemaire M."/>
            <person name="Lesur I."/>
            <person name="Ma L."/>
            <person name="Muller H."/>
            <person name="Nicaud J.M."/>
            <person name="Nikolski M."/>
            <person name="Oztas S."/>
            <person name="Ozier-Kalogeropoulos O."/>
            <person name="Pellenz S."/>
            <person name="Potier S."/>
            <person name="Richard G.F."/>
            <person name="Straub M.L."/>
            <person name="Suleau A."/>
            <person name="Swennene D."/>
            <person name="Tekaia F."/>
            <person name="Wesolowski-Louvel M."/>
            <person name="Westhof E."/>
            <person name="Wirth B."/>
            <person name="Zeniou-Meyer M."/>
            <person name="Zivanovic I."/>
            <person name="Bolotin-Fukuhara M."/>
            <person name="Thierry A."/>
            <person name="Bouchier C."/>
            <person name="Caudron B."/>
            <person name="Scarpelli C."/>
            <person name="Gaillardin C."/>
            <person name="Weissenbach J."/>
            <person name="Wincker P."/>
            <person name="Souciet J.L."/>
        </authorList>
    </citation>
    <scope>NUCLEOTIDE SEQUENCE [LARGE SCALE GENOMIC DNA]</scope>
    <source>
        <strain evidence="3">ATCC 36239 / CBS 767 / BCRC 21394 / JCM 1990 / NBRC 0083 / IGC 2968</strain>
    </source>
</reference>
<dbReference type="Proteomes" id="UP000000599">
    <property type="component" value="Chromosome E"/>
</dbReference>
<evidence type="ECO:0000313" key="3">
    <source>
        <dbReference type="Proteomes" id="UP000000599"/>
    </source>
</evidence>
<dbReference type="eggNOG" id="ENOG502T49U">
    <property type="taxonomic scope" value="Eukaryota"/>
</dbReference>
<dbReference type="InParanoid" id="Q6BQU2"/>
<dbReference type="OrthoDB" id="4094291at2759"/>
<name>Q6BQU2_DEBHA</name>
<feature type="compositionally biased region" description="Acidic residues" evidence="1">
    <location>
        <begin position="252"/>
        <end position="289"/>
    </location>
</feature>
<dbReference type="AlphaFoldDB" id="Q6BQU2"/>
<dbReference type="EMBL" id="CR382137">
    <property type="protein sequence ID" value="CAG87639.2"/>
    <property type="molecule type" value="Genomic_DNA"/>
</dbReference>
<organism evidence="2 3">
    <name type="scientific">Debaryomyces hansenii (strain ATCC 36239 / CBS 767 / BCRC 21394 / JCM 1990 / NBRC 0083 / IGC 2968)</name>
    <name type="common">Yeast</name>
    <name type="synonym">Torulaspora hansenii</name>
    <dbReference type="NCBI Taxonomy" id="284592"/>
    <lineage>
        <taxon>Eukaryota</taxon>
        <taxon>Fungi</taxon>
        <taxon>Dikarya</taxon>
        <taxon>Ascomycota</taxon>
        <taxon>Saccharomycotina</taxon>
        <taxon>Pichiomycetes</taxon>
        <taxon>Debaryomycetaceae</taxon>
        <taxon>Debaryomyces</taxon>
    </lineage>
</organism>
<feature type="region of interest" description="Disordered" evidence="1">
    <location>
        <begin position="248"/>
        <end position="362"/>
    </location>
</feature>
<dbReference type="RefSeq" id="XP_459428.2">
    <property type="nucleotide sequence ID" value="XM_459428.2"/>
</dbReference>
<accession>Q6BQU2</accession>
<feature type="compositionally biased region" description="Acidic residues" evidence="1">
    <location>
        <begin position="350"/>
        <end position="362"/>
    </location>
</feature>
<dbReference type="VEuPathDB" id="FungiDB:DEHA2E02178g"/>
<gene>
    <name evidence="2" type="ordered locus">DEHA2E02178g</name>
</gene>